<feature type="domain" description="4Fe-4S Mo/W bis-MGD-type" evidence="4">
    <location>
        <begin position="16"/>
        <end position="65"/>
    </location>
</feature>
<dbReference type="PROSITE" id="PS51669">
    <property type="entry name" value="4FE4S_MOW_BIS_MGD"/>
    <property type="match status" value="1"/>
</dbReference>
<evidence type="ECO:0000259" key="4">
    <source>
        <dbReference type="PROSITE" id="PS51669"/>
    </source>
</evidence>
<dbReference type="EMBL" id="JACPRF010000059">
    <property type="protein sequence ID" value="MBI2875642.1"/>
    <property type="molecule type" value="Genomic_DNA"/>
</dbReference>
<proteinExistence type="predicted"/>
<name>A0A932CM18_UNCTE</name>
<organism evidence="5 6">
    <name type="scientific">Tectimicrobiota bacterium</name>
    <dbReference type="NCBI Taxonomy" id="2528274"/>
    <lineage>
        <taxon>Bacteria</taxon>
        <taxon>Pseudomonadati</taxon>
        <taxon>Nitrospinota/Tectimicrobiota group</taxon>
        <taxon>Candidatus Tectimicrobiota</taxon>
    </lineage>
</organism>
<dbReference type="SUPFAM" id="SSF53706">
    <property type="entry name" value="Formate dehydrogenase/DMSO reductase, domains 1-3"/>
    <property type="match status" value="1"/>
</dbReference>
<dbReference type="Proteomes" id="UP000769766">
    <property type="component" value="Unassembled WGS sequence"/>
</dbReference>
<dbReference type="AlphaFoldDB" id="A0A932CM18"/>
<keyword evidence="3" id="KW-0411">Iron-sulfur</keyword>
<evidence type="ECO:0000256" key="3">
    <source>
        <dbReference type="ARBA" id="ARBA00023014"/>
    </source>
</evidence>
<dbReference type="GO" id="GO:0051536">
    <property type="term" value="F:iron-sulfur cluster binding"/>
    <property type="evidence" value="ECO:0007669"/>
    <property type="project" value="UniProtKB-KW"/>
</dbReference>
<sequence>MWRSSLRIGRTTTSWDRVVKGTHTYANCTAACAFDLCVKGGIVWREEQETHYPDNHPRHDFNPRG</sequence>
<protein>
    <recommendedName>
        <fullName evidence="4">4Fe-4S Mo/W bis-MGD-type domain-containing protein</fullName>
    </recommendedName>
</protein>
<dbReference type="InterPro" id="IPR006963">
    <property type="entry name" value="Mopterin_OxRdtase_4Fe-4S_dom"/>
</dbReference>
<evidence type="ECO:0000313" key="5">
    <source>
        <dbReference type="EMBL" id="MBI2875642.1"/>
    </source>
</evidence>
<reference evidence="5" key="1">
    <citation type="submission" date="2020-07" db="EMBL/GenBank/DDBJ databases">
        <title>Huge and variable diversity of episymbiotic CPR bacteria and DPANN archaea in groundwater ecosystems.</title>
        <authorList>
            <person name="He C.Y."/>
            <person name="Keren R."/>
            <person name="Whittaker M."/>
            <person name="Farag I.F."/>
            <person name="Doudna J."/>
            <person name="Cate J.H.D."/>
            <person name="Banfield J.F."/>
        </authorList>
    </citation>
    <scope>NUCLEOTIDE SEQUENCE</scope>
    <source>
        <strain evidence="5">NC_groundwater_672_Ag_B-0.1um_62_36</strain>
    </source>
</reference>
<comment type="caution">
    <text evidence="5">The sequence shown here is derived from an EMBL/GenBank/DDBJ whole genome shotgun (WGS) entry which is preliminary data.</text>
</comment>
<evidence type="ECO:0000313" key="6">
    <source>
        <dbReference type="Proteomes" id="UP000769766"/>
    </source>
</evidence>
<dbReference type="Gene3D" id="2.20.25.90">
    <property type="entry name" value="ADC-like domains"/>
    <property type="match status" value="1"/>
</dbReference>
<evidence type="ECO:0000256" key="1">
    <source>
        <dbReference type="ARBA" id="ARBA00022723"/>
    </source>
</evidence>
<dbReference type="GO" id="GO:0016491">
    <property type="term" value="F:oxidoreductase activity"/>
    <property type="evidence" value="ECO:0007669"/>
    <property type="project" value="InterPro"/>
</dbReference>
<evidence type="ECO:0000256" key="2">
    <source>
        <dbReference type="ARBA" id="ARBA00023004"/>
    </source>
</evidence>
<gene>
    <name evidence="5" type="ORF">HYY20_02035</name>
</gene>
<keyword evidence="1" id="KW-0479">Metal-binding</keyword>
<dbReference type="GO" id="GO:0046872">
    <property type="term" value="F:metal ion binding"/>
    <property type="evidence" value="ECO:0007669"/>
    <property type="project" value="UniProtKB-KW"/>
</dbReference>
<keyword evidence="2" id="KW-0408">Iron</keyword>
<accession>A0A932CM18</accession>